<evidence type="ECO:0000256" key="1">
    <source>
        <dbReference type="ARBA" id="ARBA00004123"/>
    </source>
</evidence>
<evidence type="ECO:0000259" key="13">
    <source>
        <dbReference type="PROSITE" id="PS51915"/>
    </source>
</evidence>
<keyword evidence="6" id="KW-0238">DNA-binding</keyword>
<evidence type="ECO:0000313" key="14">
    <source>
        <dbReference type="EMBL" id="KAG7302590.1"/>
    </source>
</evidence>
<evidence type="ECO:0000256" key="2">
    <source>
        <dbReference type="ARBA" id="ARBA00022723"/>
    </source>
</evidence>
<protein>
    <submittedName>
        <fullName evidence="14">Uncharacterized protein</fullName>
    </submittedName>
</protein>
<dbReference type="SMART" id="SM00868">
    <property type="entry name" value="zf-AD"/>
    <property type="match status" value="1"/>
</dbReference>
<dbReference type="InterPro" id="IPR012934">
    <property type="entry name" value="Znf_AD"/>
</dbReference>
<feature type="domain" description="C2H2-type" evidence="12">
    <location>
        <begin position="290"/>
        <end position="318"/>
    </location>
</feature>
<accession>A0ABQ7QBK2</accession>
<reference evidence="14 15" key="1">
    <citation type="submission" date="2021-06" db="EMBL/GenBank/DDBJ databases">
        <title>A haploid diamondback moth (Plutella xylostella L.) genome assembly resolves 31 chromosomes and identifies a diamide resistance mutation.</title>
        <authorList>
            <person name="Ward C.M."/>
            <person name="Perry K.D."/>
            <person name="Baker G."/>
            <person name="Powis K."/>
            <person name="Heckel D.G."/>
            <person name="Baxter S.W."/>
        </authorList>
    </citation>
    <scope>NUCLEOTIDE SEQUENCE [LARGE SCALE GENOMIC DNA]</scope>
    <source>
        <strain evidence="14 15">LV</strain>
        <tissue evidence="14">Single pupa</tissue>
    </source>
</reference>
<feature type="domain" description="C2H2-type" evidence="12">
    <location>
        <begin position="232"/>
        <end position="259"/>
    </location>
</feature>
<name>A0ABQ7QBK2_PLUXY</name>
<dbReference type="Pfam" id="PF07776">
    <property type="entry name" value="zf-AD"/>
    <property type="match status" value="1"/>
</dbReference>
<evidence type="ECO:0000259" key="12">
    <source>
        <dbReference type="PROSITE" id="PS50157"/>
    </source>
</evidence>
<dbReference type="PROSITE" id="PS00028">
    <property type="entry name" value="ZINC_FINGER_C2H2_1"/>
    <property type="match status" value="2"/>
</dbReference>
<comment type="caution">
    <text evidence="14">The sequence shown here is derived from an EMBL/GenBank/DDBJ whole genome shotgun (WGS) entry which is preliminary data.</text>
</comment>
<organism evidence="14 15">
    <name type="scientific">Plutella xylostella</name>
    <name type="common">Diamondback moth</name>
    <name type="synonym">Plutella maculipennis</name>
    <dbReference type="NCBI Taxonomy" id="51655"/>
    <lineage>
        <taxon>Eukaryota</taxon>
        <taxon>Metazoa</taxon>
        <taxon>Ecdysozoa</taxon>
        <taxon>Arthropoda</taxon>
        <taxon>Hexapoda</taxon>
        <taxon>Insecta</taxon>
        <taxon>Pterygota</taxon>
        <taxon>Neoptera</taxon>
        <taxon>Endopterygota</taxon>
        <taxon>Lepidoptera</taxon>
        <taxon>Glossata</taxon>
        <taxon>Ditrysia</taxon>
        <taxon>Yponomeutoidea</taxon>
        <taxon>Plutellidae</taxon>
        <taxon>Plutella</taxon>
    </lineage>
</organism>
<keyword evidence="2 10" id="KW-0479">Metal-binding</keyword>
<evidence type="ECO:0000313" key="15">
    <source>
        <dbReference type="Proteomes" id="UP000823941"/>
    </source>
</evidence>
<keyword evidence="4 9" id="KW-0863">Zinc-finger</keyword>
<dbReference type="PANTHER" id="PTHR24388:SF54">
    <property type="entry name" value="PROTEIN ESCARGOT"/>
    <property type="match status" value="1"/>
</dbReference>
<dbReference type="EMBL" id="JAHIBW010000017">
    <property type="protein sequence ID" value="KAG7302590.1"/>
    <property type="molecule type" value="Genomic_DNA"/>
</dbReference>
<dbReference type="Gene3D" id="3.40.1800.20">
    <property type="match status" value="1"/>
</dbReference>
<feature type="binding site" evidence="10">
    <location>
        <position position="36"/>
    </location>
    <ligand>
        <name>Zn(2+)</name>
        <dbReference type="ChEBI" id="CHEBI:29105"/>
    </ligand>
</feature>
<feature type="domain" description="C2H2-type" evidence="12">
    <location>
        <begin position="321"/>
        <end position="349"/>
    </location>
</feature>
<evidence type="ECO:0000256" key="5">
    <source>
        <dbReference type="ARBA" id="ARBA00022833"/>
    </source>
</evidence>
<feature type="domain" description="ZAD" evidence="13">
    <location>
        <begin position="34"/>
        <end position="107"/>
    </location>
</feature>
<evidence type="ECO:0000256" key="3">
    <source>
        <dbReference type="ARBA" id="ARBA00022737"/>
    </source>
</evidence>
<feature type="compositionally biased region" description="Acidic residues" evidence="11">
    <location>
        <begin position="171"/>
        <end position="187"/>
    </location>
</feature>
<dbReference type="SMART" id="SM00355">
    <property type="entry name" value="ZnF_C2H2"/>
    <property type="match status" value="5"/>
</dbReference>
<proteinExistence type="inferred from homology"/>
<dbReference type="SUPFAM" id="SSF57716">
    <property type="entry name" value="Glucocorticoid receptor-like (DNA-binding domain)"/>
    <property type="match status" value="1"/>
</dbReference>
<dbReference type="Gene3D" id="3.30.160.60">
    <property type="entry name" value="Classic Zinc Finger"/>
    <property type="match status" value="3"/>
</dbReference>
<evidence type="ECO:0000256" key="11">
    <source>
        <dbReference type="SAM" id="MobiDB-lite"/>
    </source>
</evidence>
<evidence type="ECO:0000256" key="9">
    <source>
        <dbReference type="PROSITE-ProRule" id="PRU00042"/>
    </source>
</evidence>
<evidence type="ECO:0000256" key="10">
    <source>
        <dbReference type="PROSITE-ProRule" id="PRU01263"/>
    </source>
</evidence>
<dbReference type="InterPro" id="IPR050527">
    <property type="entry name" value="Snail/Krueppel_Znf"/>
</dbReference>
<evidence type="ECO:0000256" key="7">
    <source>
        <dbReference type="ARBA" id="ARBA00023242"/>
    </source>
</evidence>
<evidence type="ECO:0000256" key="8">
    <source>
        <dbReference type="ARBA" id="ARBA00037948"/>
    </source>
</evidence>
<sequence>MSSSYLMYHNLLASSAEDNKAKIQKNRPETFADQKCRLCREKPGSIRLFNNELRTNIVGEIYSVTGVVFRNMKDLSTYICQSCVDQLDSSIRFRNMCQQSNRAILEVNVKQEYCDIEKTLPTDKKNIVKNQSIKKEEDIFYNDKSKFKSVKKNTATNKVNTNEEKNFLDSSDTDDDDFDNFNDDDNLNDDGDKSQCTYNKNLECLVPNSWAIPKLHEILKKKEKKPKELKQHLCDSCGKEFDSLIRLKYHMVIHENVFPFACDKCPYKGRTKNTLVTHMKSHLPYSERTLCCPHCSKKTTTTSNMNSHIRRVHTNNGERNFKCTRCEKDFKNNADLKRHFNVVHENMGTTKCQICYKVFNKKNLRKHLWRVHKIQKEKSNLPNRLPAYLLCNPTEDQSAPVATQQ</sequence>
<dbReference type="PROSITE" id="PS50157">
    <property type="entry name" value="ZINC_FINGER_C2H2_2"/>
    <property type="match status" value="3"/>
</dbReference>
<dbReference type="PROSITE" id="PS51915">
    <property type="entry name" value="ZAD"/>
    <property type="match status" value="1"/>
</dbReference>
<dbReference type="InterPro" id="IPR036236">
    <property type="entry name" value="Znf_C2H2_sf"/>
</dbReference>
<feature type="binding site" evidence="10">
    <location>
        <position position="83"/>
    </location>
    <ligand>
        <name>Zn(2+)</name>
        <dbReference type="ChEBI" id="CHEBI:29105"/>
    </ligand>
</feature>
<feature type="binding site" evidence="10">
    <location>
        <position position="39"/>
    </location>
    <ligand>
        <name>Zn(2+)</name>
        <dbReference type="ChEBI" id="CHEBI:29105"/>
    </ligand>
</feature>
<dbReference type="Pfam" id="PF00096">
    <property type="entry name" value="zf-C2H2"/>
    <property type="match status" value="1"/>
</dbReference>
<keyword evidence="5 10" id="KW-0862">Zinc</keyword>
<feature type="binding site" evidence="10">
    <location>
        <position position="80"/>
    </location>
    <ligand>
        <name>Zn(2+)</name>
        <dbReference type="ChEBI" id="CHEBI:29105"/>
    </ligand>
</feature>
<dbReference type="InterPro" id="IPR013087">
    <property type="entry name" value="Znf_C2H2_type"/>
</dbReference>
<dbReference type="SUPFAM" id="SSF57667">
    <property type="entry name" value="beta-beta-alpha zinc fingers"/>
    <property type="match status" value="2"/>
</dbReference>
<feature type="region of interest" description="Disordered" evidence="11">
    <location>
        <begin position="161"/>
        <end position="187"/>
    </location>
</feature>
<dbReference type="PANTHER" id="PTHR24388">
    <property type="entry name" value="ZINC FINGER PROTEIN"/>
    <property type="match status" value="1"/>
</dbReference>
<gene>
    <name evidence="14" type="ORF">JYU34_012525</name>
</gene>
<keyword evidence="7" id="KW-0539">Nucleus</keyword>
<keyword evidence="3" id="KW-0677">Repeat</keyword>
<keyword evidence="15" id="KW-1185">Reference proteome</keyword>
<comment type="subcellular location">
    <subcellularLocation>
        <location evidence="1">Nucleus</location>
    </subcellularLocation>
</comment>
<dbReference type="Proteomes" id="UP000823941">
    <property type="component" value="Chromosome 17"/>
</dbReference>
<evidence type="ECO:0000256" key="6">
    <source>
        <dbReference type="ARBA" id="ARBA00023125"/>
    </source>
</evidence>
<evidence type="ECO:0000256" key="4">
    <source>
        <dbReference type="ARBA" id="ARBA00022771"/>
    </source>
</evidence>
<comment type="similarity">
    <text evidence="8">Belongs to the snail C2H2-type zinc-finger protein family.</text>
</comment>